<reference evidence="2 3" key="1">
    <citation type="journal article" date="2017" name="Curr. Biol.">
        <title>The Evolution of Venom by Co-option of Single-Copy Genes.</title>
        <authorList>
            <person name="Martinson E.O."/>
            <person name="Mrinalini"/>
            <person name="Kelkar Y.D."/>
            <person name="Chang C.H."/>
            <person name="Werren J.H."/>
        </authorList>
    </citation>
    <scope>NUCLEOTIDE SEQUENCE [LARGE SCALE GENOMIC DNA]</scope>
    <source>
        <strain evidence="2 3">Alberta</strain>
        <tissue evidence="2">Whole body</tissue>
    </source>
</reference>
<feature type="region of interest" description="Disordered" evidence="1">
    <location>
        <begin position="1"/>
        <end position="45"/>
    </location>
</feature>
<name>A0A232EPK6_9HYME</name>
<dbReference type="InterPro" id="IPR010736">
    <property type="entry name" value="SHIPPO-rpt"/>
</dbReference>
<evidence type="ECO:0000313" key="2">
    <source>
        <dbReference type="EMBL" id="OXU20268.1"/>
    </source>
</evidence>
<evidence type="ECO:0000256" key="1">
    <source>
        <dbReference type="SAM" id="MobiDB-lite"/>
    </source>
</evidence>
<dbReference type="Pfam" id="PF07004">
    <property type="entry name" value="SHIPPO-rpt"/>
    <property type="match status" value="5"/>
</dbReference>
<dbReference type="OrthoDB" id="440566at2759"/>
<evidence type="ECO:0008006" key="4">
    <source>
        <dbReference type="Google" id="ProtNLM"/>
    </source>
</evidence>
<dbReference type="InterPro" id="IPR051291">
    <property type="entry name" value="CIMAP"/>
</dbReference>
<proteinExistence type="predicted"/>
<dbReference type="PANTHER" id="PTHR21580">
    <property type="entry name" value="SHIPPO-1-RELATED"/>
    <property type="match status" value="1"/>
</dbReference>
<dbReference type="PANTHER" id="PTHR21580:SF28">
    <property type="entry name" value="BOREALIN N-TERMINAL DOMAIN-CONTAINING PROTEIN-RELATED"/>
    <property type="match status" value="1"/>
</dbReference>
<dbReference type="AlphaFoldDB" id="A0A232EPK6"/>
<evidence type="ECO:0000313" key="3">
    <source>
        <dbReference type="Proteomes" id="UP000215335"/>
    </source>
</evidence>
<protein>
    <recommendedName>
        <fullName evidence="4">Outer dense fiber protein 3-like protein 1</fullName>
    </recommendedName>
</protein>
<dbReference type="Proteomes" id="UP000215335">
    <property type="component" value="Unassembled WGS sequence"/>
</dbReference>
<dbReference type="EMBL" id="NNAY01002936">
    <property type="protein sequence ID" value="OXU20268.1"/>
    <property type="molecule type" value="Genomic_DNA"/>
</dbReference>
<comment type="caution">
    <text evidence="2">The sequence shown here is derived from an EMBL/GenBank/DDBJ whole genome shotgun (WGS) entry which is preliminary data.</text>
</comment>
<accession>A0A232EPK6</accession>
<sequence length="254" mass="28958">MDFDKKSKPKVLSCMQRGPGPRYKLKSLTGYEDHDPSRRRSPAFSMKFRPKTKLQCTGPGPYSITHHMTNRGLEVPPAYSMAFRPRKKYEDSVPGPGAYAPEKYPPVNHHRRAAAYTMLFRHDKTHCKDGPGPVYMLPTCIGPEIPDVKAEGAYSINENTNEIIVCLRAFKHKQRIQSTGPGPAAYSIKLNPVKKQYPAYSMKFRHNLYDYSRQLPGPQYSYNIDLIKKRQPMYSFGVRHSECTAVGLTEDDEI</sequence>
<organism evidence="2 3">
    <name type="scientific">Trichomalopsis sarcophagae</name>
    <dbReference type="NCBI Taxonomy" id="543379"/>
    <lineage>
        <taxon>Eukaryota</taxon>
        <taxon>Metazoa</taxon>
        <taxon>Ecdysozoa</taxon>
        <taxon>Arthropoda</taxon>
        <taxon>Hexapoda</taxon>
        <taxon>Insecta</taxon>
        <taxon>Pterygota</taxon>
        <taxon>Neoptera</taxon>
        <taxon>Endopterygota</taxon>
        <taxon>Hymenoptera</taxon>
        <taxon>Apocrita</taxon>
        <taxon>Proctotrupomorpha</taxon>
        <taxon>Chalcidoidea</taxon>
        <taxon>Pteromalidae</taxon>
        <taxon>Pteromalinae</taxon>
        <taxon>Trichomalopsis</taxon>
    </lineage>
</organism>
<keyword evidence="3" id="KW-1185">Reference proteome</keyword>
<gene>
    <name evidence="2" type="ORF">TSAR_015198</name>
</gene>